<dbReference type="Pfam" id="PF00789">
    <property type="entry name" value="UBX"/>
    <property type="match status" value="1"/>
</dbReference>
<dbReference type="SUPFAM" id="SSF54236">
    <property type="entry name" value="Ubiquitin-like"/>
    <property type="match status" value="1"/>
</dbReference>
<evidence type="ECO:0000256" key="6">
    <source>
        <dbReference type="SAM" id="MobiDB-lite"/>
    </source>
</evidence>
<feature type="region of interest" description="Disordered" evidence="6">
    <location>
        <begin position="209"/>
        <end position="246"/>
    </location>
</feature>
<evidence type="ECO:0000256" key="2">
    <source>
        <dbReference type="ARBA" id="ARBA00023230"/>
    </source>
</evidence>
<dbReference type="Gene3D" id="3.10.20.90">
    <property type="entry name" value="Phosphatidylinositol 3-kinase Catalytic Subunit, Chain A, domain 1"/>
    <property type="match status" value="1"/>
</dbReference>
<dbReference type="InterPro" id="IPR029071">
    <property type="entry name" value="Ubiquitin-like_domsf"/>
</dbReference>
<dbReference type="EMBL" id="MU005784">
    <property type="protein sequence ID" value="KAF2703894.1"/>
    <property type="molecule type" value="Genomic_DNA"/>
</dbReference>
<comment type="function">
    <text evidence="5">Involved in endoplasmic reticulum-associated protein degradation (ERAD). Acts as a platform to recruit both UBQLN1 and VCP to the ER during ERAD.</text>
</comment>
<organism evidence="8 9">
    <name type="scientific">Pleomassaria siparia CBS 279.74</name>
    <dbReference type="NCBI Taxonomy" id="1314801"/>
    <lineage>
        <taxon>Eukaryota</taxon>
        <taxon>Fungi</taxon>
        <taxon>Dikarya</taxon>
        <taxon>Ascomycota</taxon>
        <taxon>Pezizomycotina</taxon>
        <taxon>Dothideomycetes</taxon>
        <taxon>Pleosporomycetidae</taxon>
        <taxon>Pleosporales</taxon>
        <taxon>Pleomassariaceae</taxon>
        <taxon>Pleomassaria</taxon>
    </lineage>
</organism>
<protein>
    <recommendedName>
        <fullName evidence="4">UBX domain-containing protein 2</fullName>
    </recommendedName>
</protein>
<dbReference type="Pfam" id="PF23187">
    <property type="entry name" value="UBX7_N"/>
    <property type="match status" value="1"/>
</dbReference>
<dbReference type="CDD" id="cd01767">
    <property type="entry name" value="UBX"/>
    <property type="match status" value="1"/>
</dbReference>
<feature type="region of interest" description="Disordered" evidence="6">
    <location>
        <begin position="384"/>
        <end position="412"/>
    </location>
</feature>
<evidence type="ECO:0000313" key="9">
    <source>
        <dbReference type="Proteomes" id="UP000799428"/>
    </source>
</evidence>
<feature type="compositionally biased region" description="Basic and acidic residues" evidence="6">
    <location>
        <begin position="211"/>
        <end position="225"/>
    </location>
</feature>
<dbReference type="SUPFAM" id="SSF52833">
    <property type="entry name" value="Thioredoxin-like"/>
    <property type="match status" value="1"/>
</dbReference>
<dbReference type="SMART" id="SM00166">
    <property type="entry name" value="UBX"/>
    <property type="match status" value="1"/>
</dbReference>
<dbReference type="OrthoDB" id="2445133at2759"/>
<dbReference type="GO" id="GO:0006986">
    <property type="term" value="P:response to unfolded protein"/>
    <property type="evidence" value="ECO:0007669"/>
    <property type="project" value="UniProtKB-KW"/>
</dbReference>
<feature type="domain" description="UBX" evidence="7">
    <location>
        <begin position="244"/>
        <end position="333"/>
    </location>
</feature>
<accession>A0A6G1JTF7</accession>
<dbReference type="PANTHER" id="PTHR46424:SF1">
    <property type="entry name" value="UBX DOMAIN-CONTAINING PROTEIN 4"/>
    <property type="match status" value="1"/>
</dbReference>
<feature type="compositionally biased region" description="Polar residues" evidence="6">
    <location>
        <begin position="227"/>
        <end position="244"/>
    </location>
</feature>
<gene>
    <name evidence="8" type="ORF">K504DRAFT_390978</name>
</gene>
<reference evidence="8" key="1">
    <citation type="journal article" date="2020" name="Stud. Mycol.">
        <title>101 Dothideomycetes genomes: a test case for predicting lifestyles and emergence of pathogens.</title>
        <authorList>
            <person name="Haridas S."/>
            <person name="Albert R."/>
            <person name="Binder M."/>
            <person name="Bloem J."/>
            <person name="Labutti K."/>
            <person name="Salamov A."/>
            <person name="Andreopoulos B."/>
            <person name="Baker S."/>
            <person name="Barry K."/>
            <person name="Bills G."/>
            <person name="Bluhm B."/>
            <person name="Cannon C."/>
            <person name="Castanera R."/>
            <person name="Culley D."/>
            <person name="Daum C."/>
            <person name="Ezra D."/>
            <person name="Gonzalez J."/>
            <person name="Henrissat B."/>
            <person name="Kuo A."/>
            <person name="Liang C."/>
            <person name="Lipzen A."/>
            <person name="Lutzoni F."/>
            <person name="Magnuson J."/>
            <person name="Mondo S."/>
            <person name="Nolan M."/>
            <person name="Ohm R."/>
            <person name="Pangilinan J."/>
            <person name="Park H.-J."/>
            <person name="Ramirez L."/>
            <person name="Alfaro M."/>
            <person name="Sun H."/>
            <person name="Tritt A."/>
            <person name="Yoshinaga Y."/>
            <person name="Zwiers L.-H."/>
            <person name="Turgeon B."/>
            <person name="Goodwin S."/>
            <person name="Spatafora J."/>
            <person name="Crous P."/>
            <person name="Grigoriev I."/>
        </authorList>
    </citation>
    <scope>NUCLEOTIDE SEQUENCE</scope>
    <source>
        <strain evidence="8">CBS 279.74</strain>
    </source>
</reference>
<feature type="compositionally biased region" description="Low complexity" evidence="6">
    <location>
        <begin position="158"/>
        <end position="167"/>
    </location>
</feature>
<comment type="subcellular location">
    <subcellularLocation>
        <location evidence="1">Endoplasmic reticulum membrane</location>
        <topology evidence="1">Peripheral membrane protein</topology>
    </subcellularLocation>
</comment>
<dbReference type="AlphaFoldDB" id="A0A6G1JTF7"/>
<evidence type="ECO:0000256" key="4">
    <source>
        <dbReference type="ARBA" id="ARBA00041575"/>
    </source>
</evidence>
<evidence type="ECO:0000313" key="8">
    <source>
        <dbReference type="EMBL" id="KAF2703894.1"/>
    </source>
</evidence>
<sequence length="448" mass="47532">MFHQGSLQSGITLAIQEKKLVACFIHDDGEESATWENDWLQSGWISSLLEQKVVLLRLELGSTEAGYLSAFCPIDSAPSFIVIHSGQLREKIVSGVSHDNFINKIRTVLGAAPLLGSGPQSSGAATTTEAPAAAIPQESRPVSSVLPPSTKAKGKQKATPVPASAPATPTPAPTGPTAQQTARDALRKKKQEENAELARIQASIEAAKTARKAEAEARKAQRERGAQSSPIASNFSPSTSTKGSRATKVHLNVRLFDGRTIRSTFDRTTTLGKEVRNWIDQEFTAMSEDSNEKLPPYYFRQILAPLPSRELSAGDESETLGDMDLAPSATLVLIAVKGYTQAYSGAGGGVLGSVVGGVTGLVGGVFGIASSAVNSVTNALFWERDPTATPPTATPAPGRTLDDARPQGDSSVRVTTLADQRAREPRSQELYNGNQVSVNISLQSRTRC</sequence>
<evidence type="ECO:0000256" key="3">
    <source>
        <dbReference type="ARBA" id="ARBA00038812"/>
    </source>
</evidence>
<dbReference type="PROSITE" id="PS50033">
    <property type="entry name" value="UBX"/>
    <property type="match status" value="1"/>
</dbReference>
<dbReference type="Proteomes" id="UP000799428">
    <property type="component" value="Unassembled WGS sequence"/>
</dbReference>
<keyword evidence="2" id="KW-0834">Unfolded protein response</keyword>
<dbReference type="InterPro" id="IPR001012">
    <property type="entry name" value="UBX_dom"/>
</dbReference>
<dbReference type="GO" id="GO:0036503">
    <property type="term" value="P:ERAD pathway"/>
    <property type="evidence" value="ECO:0007669"/>
    <property type="project" value="TreeGrafter"/>
</dbReference>
<comment type="subunit">
    <text evidence="3">Directly interacts with VCP. Interacts with UBQLN1. Forms a complex with VCP and UBQLN1.</text>
</comment>
<evidence type="ECO:0000259" key="7">
    <source>
        <dbReference type="PROSITE" id="PS50033"/>
    </source>
</evidence>
<feature type="region of interest" description="Disordered" evidence="6">
    <location>
        <begin position="118"/>
        <end position="195"/>
    </location>
</feature>
<dbReference type="PANTHER" id="PTHR46424">
    <property type="entry name" value="UBX DOMAIN-CONTAINING PROTEIN 4"/>
    <property type="match status" value="1"/>
</dbReference>
<keyword evidence="9" id="KW-1185">Reference proteome</keyword>
<evidence type="ECO:0000256" key="5">
    <source>
        <dbReference type="ARBA" id="ARBA00046062"/>
    </source>
</evidence>
<feature type="compositionally biased region" description="Low complexity" evidence="6">
    <location>
        <begin position="124"/>
        <end position="134"/>
    </location>
</feature>
<evidence type="ECO:0000256" key="1">
    <source>
        <dbReference type="ARBA" id="ARBA00004406"/>
    </source>
</evidence>
<name>A0A6G1JTF7_9PLEO</name>
<dbReference type="GO" id="GO:0005789">
    <property type="term" value="C:endoplasmic reticulum membrane"/>
    <property type="evidence" value="ECO:0007669"/>
    <property type="project" value="UniProtKB-SubCell"/>
</dbReference>
<proteinExistence type="predicted"/>
<dbReference type="InterPro" id="IPR036249">
    <property type="entry name" value="Thioredoxin-like_sf"/>
</dbReference>